<keyword evidence="4" id="KW-1185">Reference proteome</keyword>
<comment type="caution">
    <text evidence="3">The sequence shown here is derived from an EMBL/GenBank/DDBJ whole genome shotgun (WGS) entry which is preliminary data.</text>
</comment>
<name>A0A8H7PS52_MORIS</name>
<protein>
    <recommendedName>
        <fullName evidence="1">Protein YOP1</fullName>
    </recommendedName>
</protein>
<dbReference type="EMBL" id="JAEPQZ010000007">
    <property type="protein sequence ID" value="KAG2178888.1"/>
    <property type="molecule type" value="Genomic_DNA"/>
</dbReference>
<dbReference type="Proteomes" id="UP000654370">
    <property type="component" value="Unassembled WGS sequence"/>
</dbReference>
<dbReference type="PANTHER" id="PTHR12300">
    <property type="entry name" value="HVA22-LIKE PROTEINS"/>
    <property type="match status" value="1"/>
</dbReference>
<dbReference type="GO" id="GO:0016020">
    <property type="term" value="C:membrane"/>
    <property type="evidence" value="ECO:0007669"/>
    <property type="project" value="UniProtKB-SubCell"/>
</dbReference>
<comment type="similarity">
    <text evidence="1">Belongs to the DP1 family.</text>
</comment>
<organism evidence="3 4">
    <name type="scientific">Mortierella isabellina</name>
    <name type="common">Filamentous fungus</name>
    <name type="synonym">Umbelopsis isabellina</name>
    <dbReference type="NCBI Taxonomy" id="91625"/>
    <lineage>
        <taxon>Eukaryota</taxon>
        <taxon>Fungi</taxon>
        <taxon>Fungi incertae sedis</taxon>
        <taxon>Mucoromycota</taxon>
        <taxon>Mucoromycotina</taxon>
        <taxon>Umbelopsidomycetes</taxon>
        <taxon>Umbelopsidales</taxon>
        <taxon>Umbelopsidaceae</taxon>
        <taxon>Umbelopsis</taxon>
    </lineage>
</organism>
<dbReference type="Pfam" id="PF03134">
    <property type="entry name" value="TB2_DP1_HVA22"/>
    <property type="match status" value="1"/>
</dbReference>
<dbReference type="InterPro" id="IPR004345">
    <property type="entry name" value="TB2_DP1_HVA22"/>
</dbReference>
<dbReference type="PANTHER" id="PTHR12300:SF117">
    <property type="entry name" value="LP05237P-RELATED"/>
    <property type="match status" value="1"/>
</dbReference>
<comment type="subcellular location">
    <subcellularLocation>
        <location evidence="1">Membrane</location>
        <topology evidence="1">Multi-pass membrane protein</topology>
    </subcellularLocation>
</comment>
<evidence type="ECO:0000256" key="1">
    <source>
        <dbReference type="RuleBase" id="RU362006"/>
    </source>
</evidence>
<sequence>MIPNTLYRLIRTGVVHPYAAYQTYKVYVSRDPMGAEHWNMYWMVIAAYMALELVTDIFLSWLPFYSMAKLLILIWLTALKTQGSTVIFHEIIHPHLAANETEIDEALATIQSHAKTRVLLVSKRAYRGLESLLAVGVAQSHILLDMYMKQRLFVGSKNQHMIDSSTGVTKYTRRPIQELQEPFAQSQMKKFEASEHRRFLTPDHNLSVPNQGLPVRTPSPSSYTREHTNLRGPRYREYSREQQERYNTNRREVSKQQWHITCTTTFAISSTGTILKTFVPTCLYLSSIITVADIVHT</sequence>
<reference evidence="3" key="1">
    <citation type="submission" date="2020-12" db="EMBL/GenBank/DDBJ databases">
        <title>Metabolic potential, ecology and presence of endohyphal bacteria is reflected in genomic diversity of Mucoromycotina.</title>
        <authorList>
            <person name="Muszewska A."/>
            <person name="Okrasinska A."/>
            <person name="Steczkiewicz K."/>
            <person name="Drgas O."/>
            <person name="Orlowska M."/>
            <person name="Perlinska-Lenart U."/>
            <person name="Aleksandrzak-Piekarczyk T."/>
            <person name="Szatraj K."/>
            <person name="Zielenkiewicz U."/>
            <person name="Pilsyk S."/>
            <person name="Malc E."/>
            <person name="Mieczkowski P."/>
            <person name="Kruszewska J.S."/>
            <person name="Biernat P."/>
            <person name="Pawlowska J."/>
        </authorList>
    </citation>
    <scope>NUCLEOTIDE SEQUENCE</scope>
    <source>
        <strain evidence="3">WA0000067209</strain>
    </source>
</reference>
<accession>A0A8H7PS52</accession>
<evidence type="ECO:0000313" key="3">
    <source>
        <dbReference type="EMBL" id="KAG2178888.1"/>
    </source>
</evidence>
<evidence type="ECO:0000256" key="2">
    <source>
        <dbReference type="SAM" id="MobiDB-lite"/>
    </source>
</evidence>
<feature type="region of interest" description="Disordered" evidence="2">
    <location>
        <begin position="202"/>
        <end position="252"/>
    </location>
</feature>
<gene>
    <name evidence="3" type="ORF">INT43_001734</name>
</gene>
<proteinExistence type="inferred from homology"/>
<dbReference type="OrthoDB" id="2398458at2759"/>
<feature type="compositionally biased region" description="Basic and acidic residues" evidence="2">
    <location>
        <begin position="224"/>
        <end position="252"/>
    </location>
</feature>
<dbReference type="AlphaFoldDB" id="A0A8H7PS52"/>
<evidence type="ECO:0000313" key="4">
    <source>
        <dbReference type="Proteomes" id="UP000654370"/>
    </source>
</evidence>